<dbReference type="GeneID" id="109514206"/>
<reference evidence="2" key="1">
    <citation type="submission" date="2025-08" db="UniProtKB">
        <authorList>
            <consortium name="Ensembl"/>
        </authorList>
    </citation>
    <scope>IDENTIFICATION</scope>
</reference>
<protein>
    <submittedName>
        <fullName evidence="2">Potassium channel tetramerization domain containing 14</fullName>
    </submittedName>
</protein>
<dbReference type="OMA" id="NVGGEMY"/>
<dbReference type="Gene3D" id="3.30.710.10">
    <property type="entry name" value="Potassium Channel Kv1.1, Chain A"/>
    <property type="match status" value="1"/>
</dbReference>
<dbReference type="OrthoDB" id="2414723at2759"/>
<dbReference type="PANTHER" id="PTHR14499:SF3">
    <property type="entry name" value="BTB_POZ DOMAIN-CONTAINING PROTEIN KCTD14"/>
    <property type="match status" value="1"/>
</dbReference>
<evidence type="ECO:0000259" key="1">
    <source>
        <dbReference type="SMART" id="SM00225"/>
    </source>
</evidence>
<dbReference type="AlphaFoldDB" id="A0A3Q3DST1"/>
<keyword evidence="3" id="KW-1185">Reference proteome</keyword>
<dbReference type="InterPro" id="IPR003131">
    <property type="entry name" value="T1-type_BTB"/>
</dbReference>
<dbReference type="InterPro" id="IPR000210">
    <property type="entry name" value="BTB/POZ_dom"/>
</dbReference>
<dbReference type="KEGG" id="hcq:109514206"/>
<dbReference type="Pfam" id="PF02214">
    <property type="entry name" value="BTB_2"/>
    <property type="match status" value="1"/>
</dbReference>
<dbReference type="SMART" id="SM00225">
    <property type="entry name" value="BTB"/>
    <property type="match status" value="1"/>
</dbReference>
<proteinExistence type="predicted"/>
<reference evidence="2" key="2">
    <citation type="submission" date="2025-09" db="UniProtKB">
        <authorList>
            <consortium name="Ensembl"/>
        </authorList>
    </citation>
    <scope>IDENTIFICATION</scope>
</reference>
<sequence length="241" mass="27501">MDQVDSKADDECAEHAPPHMRVVHLNVGGQRFCTSVGTLTKYPESKLAEWFCGPPKLPKDAQGHYFLDRHGEHFGAVLEFLRSERLPVHDIPQVHKESLHYNLTALAKRLEESPVLFGEMVGRQQFLARVPHYKENIEVLIRIARAEAVACRRSTMVVCVLRTEEDLACYDNAIGSLRANKDSVVTFGPWNTGPTAADLLDCVQKDIRSQGYTVHVQPYVMEKNFLARSYDFFHTLTFTWW</sequence>
<dbReference type="STRING" id="109280.ENSHCOP00000019615"/>
<dbReference type="PANTHER" id="PTHR14499">
    <property type="entry name" value="POTASSIUM CHANNEL TETRAMERIZATION DOMAIN-CONTAINING"/>
    <property type="match status" value="1"/>
</dbReference>
<dbReference type="RefSeq" id="XP_019722644.1">
    <property type="nucleotide sequence ID" value="XM_019867085.1"/>
</dbReference>
<dbReference type="Ensembl" id="ENSHCOT00000008292.1">
    <property type="protein sequence ID" value="ENSHCOP00000019615.1"/>
    <property type="gene ID" value="ENSHCOG00000005070.1"/>
</dbReference>
<dbReference type="InterPro" id="IPR057890">
    <property type="entry name" value="KCTD7/14_C"/>
</dbReference>
<name>A0A3Q3DST1_HIPCM</name>
<feature type="domain" description="BTB" evidence="1">
    <location>
        <begin position="21"/>
        <end position="118"/>
    </location>
</feature>
<dbReference type="Pfam" id="PF25611">
    <property type="entry name" value="KCTD_C"/>
    <property type="match status" value="1"/>
</dbReference>
<dbReference type="InterPro" id="IPR011333">
    <property type="entry name" value="SKP1/BTB/POZ_sf"/>
</dbReference>
<accession>A0A3Q3DST1</accession>
<dbReference type="CTD" id="65987"/>
<evidence type="ECO:0000313" key="3">
    <source>
        <dbReference type="Proteomes" id="UP000264820"/>
    </source>
</evidence>
<dbReference type="GeneTree" id="ENSGT00940000160762"/>
<dbReference type="GO" id="GO:0051260">
    <property type="term" value="P:protein homooligomerization"/>
    <property type="evidence" value="ECO:0007669"/>
    <property type="project" value="InterPro"/>
</dbReference>
<evidence type="ECO:0000313" key="2">
    <source>
        <dbReference type="Ensembl" id="ENSHCOP00000019615.1"/>
    </source>
</evidence>
<dbReference type="SUPFAM" id="SSF54695">
    <property type="entry name" value="POZ domain"/>
    <property type="match status" value="1"/>
</dbReference>
<dbReference type="Proteomes" id="UP000264820">
    <property type="component" value="Unplaced"/>
</dbReference>
<organism evidence="2 3">
    <name type="scientific">Hippocampus comes</name>
    <name type="common">Tiger tail seahorse</name>
    <dbReference type="NCBI Taxonomy" id="109280"/>
    <lineage>
        <taxon>Eukaryota</taxon>
        <taxon>Metazoa</taxon>
        <taxon>Chordata</taxon>
        <taxon>Craniata</taxon>
        <taxon>Vertebrata</taxon>
        <taxon>Euteleostomi</taxon>
        <taxon>Actinopterygii</taxon>
        <taxon>Neopterygii</taxon>
        <taxon>Teleostei</taxon>
        <taxon>Neoteleostei</taxon>
        <taxon>Acanthomorphata</taxon>
        <taxon>Syngnathiaria</taxon>
        <taxon>Syngnathiformes</taxon>
        <taxon>Syngnathoidei</taxon>
        <taxon>Syngnathidae</taxon>
        <taxon>Hippocampus</taxon>
    </lineage>
</organism>